<evidence type="ECO:0000259" key="2">
    <source>
        <dbReference type="Pfam" id="PF01558"/>
    </source>
</evidence>
<dbReference type="InterPro" id="IPR019752">
    <property type="entry name" value="Pyrv/ketoisovalerate_OxRed_cat"/>
</dbReference>
<dbReference type="PANTHER" id="PTHR43366:SF1">
    <property type="entry name" value="PYRUVATE SYNTHASE SUBUNIT PORC"/>
    <property type="match status" value="1"/>
</dbReference>
<sequence>MIEITFRGRGGQGAFTASKIIGNACVKQDNLYSLAFPTFGPERRGAPVSAFTKIDTKKIEDRTQVQNPDYLVILDESLFDIDELKNLKNCTVFINSSKKFEEKNVISVDATKIALDILHKPITNTAMIGALFSKFNVIDKQSIVESFKDNLSPSVVDKNVELFEEVLKEVNENEKTRA</sequence>
<dbReference type="InterPro" id="IPR051626">
    <property type="entry name" value="Oxidoreductase_gamma_subunit"/>
</dbReference>
<feature type="domain" description="Pyruvate/ketoisovalerate oxidoreductase catalytic" evidence="2">
    <location>
        <begin position="10"/>
        <end position="165"/>
    </location>
</feature>
<evidence type="ECO:0000313" key="3">
    <source>
        <dbReference type="EMBL" id="MBS5965667.1"/>
    </source>
</evidence>
<dbReference type="PANTHER" id="PTHR43366">
    <property type="entry name" value="PYRUVATE SYNTHASE SUBUNIT PORC"/>
    <property type="match status" value="1"/>
</dbReference>
<gene>
    <name evidence="4" type="ORF">B9N55_01515</name>
    <name evidence="3" type="ORF">KIA07_08425</name>
</gene>
<dbReference type="Proteomes" id="UP000730862">
    <property type="component" value="Unassembled WGS sequence"/>
</dbReference>
<dbReference type="InterPro" id="IPR011894">
    <property type="entry name" value="PorC_KorC"/>
</dbReference>
<organism evidence="4 5">
    <name type="scientific">Finegoldia magna</name>
    <name type="common">Peptostreptococcus magnus</name>
    <dbReference type="NCBI Taxonomy" id="1260"/>
    <lineage>
        <taxon>Bacteria</taxon>
        <taxon>Bacillati</taxon>
        <taxon>Bacillota</taxon>
        <taxon>Tissierellia</taxon>
        <taxon>Tissierellales</taxon>
        <taxon>Peptoniphilaceae</taxon>
        <taxon>Finegoldia</taxon>
    </lineage>
</organism>
<dbReference type="NCBIfam" id="TIGR02175">
    <property type="entry name" value="PorC_KorC"/>
    <property type="match status" value="1"/>
</dbReference>
<reference evidence="5" key="2">
    <citation type="submission" date="2017-04" db="EMBL/GenBank/DDBJ databases">
        <title>Finegoldia magna isolated from orthopedic joint implant-associated infections.</title>
        <authorList>
            <person name="Bjorklund S."/>
            <person name="Bruggemann H."/>
            <person name="Jensen A."/>
            <person name="Hellmark B."/>
            <person name="Soderquist B."/>
        </authorList>
    </citation>
    <scope>NUCLEOTIDE SEQUENCE [LARGE SCALE GENOMIC DNA]</scope>
    <source>
        <strain evidence="5">12T273</strain>
    </source>
</reference>
<dbReference type="EMBL" id="NDYE01000004">
    <property type="protein sequence ID" value="OXZ34240.1"/>
    <property type="molecule type" value="Genomic_DNA"/>
</dbReference>
<evidence type="ECO:0000313" key="4">
    <source>
        <dbReference type="EMBL" id="OXZ34240.1"/>
    </source>
</evidence>
<reference evidence="4" key="1">
    <citation type="journal article" date="2017" name="J. Clin. Microbiol.">
        <title>Finegoldia magna Isolated from Orthopedic Joint Implant-Associated Infections.</title>
        <authorList>
            <person name="Soderquist B."/>
            <person name="Bjorklund S."/>
            <person name="Hellmark B."/>
            <person name="Jensen A."/>
            <person name="Bruggemann H."/>
        </authorList>
    </citation>
    <scope>NUCLEOTIDE SEQUENCE</scope>
    <source>
        <strain evidence="4">12T273</strain>
    </source>
</reference>
<dbReference type="Proteomes" id="UP000215546">
    <property type="component" value="Unassembled WGS sequence"/>
</dbReference>
<protein>
    <submittedName>
        <fullName evidence="3">2-oxoacid:acceptor oxidoreductase family protein</fullName>
    </submittedName>
    <submittedName>
        <fullName evidence="4">Pyruvate ferredoxin oxidoreductase</fullName>
    </submittedName>
</protein>
<dbReference type="Gene3D" id="3.40.920.10">
    <property type="entry name" value="Pyruvate-ferredoxin oxidoreductase, PFOR, domain III"/>
    <property type="match status" value="1"/>
</dbReference>
<comment type="caution">
    <text evidence="4">The sequence shown here is derived from an EMBL/GenBank/DDBJ whole genome shotgun (WGS) entry which is preliminary data.</text>
</comment>
<evidence type="ECO:0000313" key="5">
    <source>
        <dbReference type="Proteomes" id="UP000215546"/>
    </source>
</evidence>
<dbReference type="EMBL" id="JAHAIK010000031">
    <property type="protein sequence ID" value="MBS5965667.1"/>
    <property type="molecule type" value="Genomic_DNA"/>
</dbReference>
<evidence type="ECO:0000256" key="1">
    <source>
        <dbReference type="ARBA" id="ARBA00023002"/>
    </source>
</evidence>
<dbReference type="SUPFAM" id="SSF53323">
    <property type="entry name" value="Pyruvate-ferredoxin oxidoreductase, PFOR, domain III"/>
    <property type="match status" value="1"/>
</dbReference>
<dbReference type="Pfam" id="PF01558">
    <property type="entry name" value="POR"/>
    <property type="match status" value="1"/>
</dbReference>
<reference evidence="3" key="3">
    <citation type="submission" date="2021-02" db="EMBL/GenBank/DDBJ databases">
        <title>Infant gut strain persistence is associated with maternal origin, phylogeny, and functional potential including surface adhesion and iron acquisition.</title>
        <authorList>
            <person name="Lou Y.C."/>
        </authorList>
    </citation>
    <scope>NUCLEOTIDE SEQUENCE</scope>
    <source>
        <strain evidence="3">L3_058_000G1_dasL3_058_000G1_concoct_72</strain>
    </source>
</reference>
<dbReference type="RefSeq" id="WP_094208034.1">
    <property type="nucleotide sequence ID" value="NZ_JAHAIK010000031.1"/>
</dbReference>
<accession>A0A233VPC0</accession>
<proteinExistence type="predicted"/>
<keyword evidence="4" id="KW-0670">Pyruvate</keyword>
<dbReference type="InterPro" id="IPR002869">
    <property type="entry name" value="Pyrv_flavodox_OxRed_cen"/>
</dbReference>
<name>A0A233VPC0_FINMA</name>
<dbReference type="AlphaFoldDB" id="A0A233VPC0"/>
<keyword evidence="1" id="KW-0560">Oxidoreductase</keyword>
<dbReference type="GO" id="GO:0016625">
    <property type="term" value="F:oxidoreductase activity, acting on the aldehyde or oxo group of donors, iron-sulfur protein as acceptor"/>
    <property type="evidence" value="ECO:0007669"/>
    <property type="project" value="InterPro"/>
</dbReference>